<comment type="caution">
    <text evidence="3">The sequence shown here is derived from an EMBL/GenBank/DDBJ whole genome shotgun (WGS) entry which is preliminary data.</text>
</comment>
<dbReference type="Proteomes" id="UP000652074">
    <property type="component" value="Unassembled WGS sequence"/>
</dbReference>
<feature type="compositionally biased region" description="Basic and acidic residues" evidence="1">
    <location>
        <begin position="50"/>
        <end position="62"/>
    </location>
</feature>
<proteinExistence type="predicted"/>
<dbReference type="InterPro" id="IPR025319">
    <property type="entry name" value="DUF4224"/>
</dbReference>
<dbReference type="Pfam" id="PF13986">
    <property type="entry name" value="DUF4224"/>
    <property type="match status" value="1"/>
</dbReference>
<evidence type="ECO:0000256" key="1">
    <source>
        <dbReference type="SAM" id="MobiDB-lite"/>
    </source>
</evidence>
<dbReference type="EMBL" id="WTVR01000021">
    <property type="protein sequence ID" value="NMF89235.1"/>
    <property type="molecule type" value="Genomic_DNA"/>
</dbReference>
<keyword evidence="4" id="KW-1185">Reference proteome</keyword>
<evidence type="ECO:0000313" key="3">
    <source>
        <dbReference type="EMBL" id="NMF89235.1"/>
    </source>
</evidence>
<evidence type="ECO:0000259" key="2">
    <source>
        <dbReference type="Pfam" id="PF13986"/>
    </source>
</evidence>
<sequence>MFLTKDELRNLTGYQKPSLQKRWLTDRGWPYEENAAGDPKVLRSIVEKRMGGSTESAHRRQGPDLGAIL</sequence>
<feature type="domain" description="DUF4224" evidence="2">
    <location>
        <begin position="2"/>
        <end position="44"/>
    </location>
</feature>
<feature type="region of interest" description="Disordered" evidence="1">
    <location>
        <begin position="50"/>
        <end position="69"/>
    </location>
</feature>
<gene>
    <name evidence="3" type="ORF">GPA26_12195</name>
</gene>
<protein>
    <submittedName>
        <fullName evidence="3">DUF4224 domain-containing protein</fullName>
    </submittedName>
</protein>
<evidence type="ECO:0000313" key="4">
    <source>
        <dbReference type="Proteomes" id="UP000652074"/>
    </source>
</evidence>
<organism evidence="3 4">
    <name type="scientific">Aromatoleum petrolei</name>
    <dbReference type="NCBI Taxonomy" id="76116"/>
    <lineage>
        <taxon>Bacteria</taxon>
        <taxon>Pseudomonadati</taxon>
        <taxon>Pseudomonadota</taxon>
        <taxon>Betaproteobacteria</taxon>
        <taxon>Rhodocyclales</taxon>
        <taxon>Rhodocyclaceae</taxon>
        <taxon>Aromatoleum</taxon>
    </lineage>
</organism>
<reference evidence="3 4" key="1">
    <citation type="submission" date="2019-12" db="EMBL/GenBank/DDBJ databases">
        <title>Comparative genomics gives insights into the taxonomy of the Azoarcus-Aromatoleum group and reveals separate origins of nif in the plant-associated Azoarcus and non-plant-associated Aromatoleum sub-groups.</title>
        <authorList>
            <person name="Lafos M."/>
            <person name="Maluk M."/>
            <person name="Batista M."/>
            <person name="Junghare M."/>
            <person name="Carmona M."/>
            <person name="Faoro H."/>
            <person name="Cruz L.M."/>
            <person name="Battistoni F."/>
            <person name="De Souza E."/>
            <person name="Pedrosa F."/>
            <person name="Chen W.-M."/>
            <person name="Poole P.S."/>
            <person name="Dixon R.A."/>
            <person name="James E.K."/>
        </authorList>
    </citation>
    <scope>NUCLEOTIDE SEQUENCE [LARGE SCALE GENOMIC DNA]</scope>
    <source>
        <strain evidence="3 4">ToN1</strain>
    </source>
</reference>
<dbReference type="RefSeq" id="WP_169206614.1">
    <property type="nucleotide sequence ID" value="NZ_CP059560.1"/>
</dbReference>
<accession>A0ABX1MSA5</accession>
<name>A0ABX1MSA5_9RHOO</name>